<comment type="caution">
    <text evidence="4">The sequence shown here is derived from an EMBL/GenBank/DDBJ whole genome shotgun (WGS) entry which is preliminary data.</text>
</comment>
<keyword evidence="2" id="KW-0449">Lipoprotein</keyword>
<sequence>MSCKHWLAALMSMFGLSACATQTPLPLASHVDIERFMGRWYVIAHIPTWIEKQSYNAVESYALKPDGSIATTFTFNEGGIHGPMKVYHPTGFVIEGSGNALWGMQFVWPIKAQYKISHVADDYSNTIVTRDKLDYVWIMARTPSISEQDYQQLRGLVESYGYDMSKLRRVPQMERPRETP</sequence>
<feature type="domain" description="Lipocalin/cytosolic fatty-acid binding" evidence="3">
    <location>
        <begin position="31"/>
        <end position="172"/>
    </location>
</feature>
<dbReference type="PROSITE" id="PS00213">
    <property type="entry name" value="LIPOCALIN"/>
    <property type="match status" value="1"/>
</dbReference>
<dbReference type="PROSITE" id="PS51257">
    <property type="entry name" value="PROKAR_LIPOPROTEIN"/>
    <property type="match status" value="1"/>
</dbReference>
<feature type="chain" id="PRO_5045016652" description="Outer membrane lipoprotein Blc" evidence="2">
    <location>
        <begin position="21"/>
        <end position="180"/>
    </location>
</feature>
<dbReference type="InterPro" id="IPR012674">
    <property type="entry name" value="Calycin"/>
</dbReference>
<evidence type="ECO:0000313" key="5">
    <source>
        <dbReference type="Proteomes" id="UP001617669"/>
    </source>
</evidence>
<dbReference type="InterPro" id="IPR022272">
    <property type="entry name" value="Lipocalin_CS"/>
</dbReference>
<keyword evidence="2" id="KW-0472">Membrane</keyword>
<dbReference type="CDD" id="cd19438">
    <property type="entry name" value="lipocalin_Blc-like"/>
    <property type="match status" value="1"/>
</dbReference>
<dbReference type="PANTHER" id="PTHR10612">
    <property type="entry name" value="APOLIPOPROTEIN D"/>
    <property type="match status" value="1"/>
</dbReference>
<reference evidence="4 5" key="1">
    <citation type="submission" date="2024-11" db="EMBL/GenBank/DDBJ databases">
        <authorList>
            <person name="Kaparullina E.N."/>
            <person name="Delegan Y.A."/>
            <person name="Doronina N.V."/>
        </authorList>
    </citation>
    <scope>NUCLEOTIDE SEQUENCE [LARGE SCALE GENOMIC DNA]</scope>
    <source>
        <strain evidence="4 5">7sh_L</strain>
    </source>
</reference>
<keyword evidence="2" id="KW-0732">Signal</keyword>
<keyword evidence="5" id="KW-1185">Reference proteome</keyword>
<comment type="subcellular location">
    <subcellularLocation>
        <location evidence="2">Cell outer membrane</location>
    </subcellularLocation>
</comment>
<dbReference type="EMBL" id="JBIWXY010000002">
    <property type="protein sequence ID" value="MFJ5446710.1"/>
    <property type="molecule type" value="Genomic_DNA"/>
</dbReference>
<dbReference type="InterPro" id="IPR000566">
    <property type="entry name" value="Lipocln_cytosolic_FA-bd_dom"/>
</dbReference>
<protein>
    <recommendedName>
        <fullName evidence="2">Outer membrane lipoprotein Blc</fullName>
    </recommendedName>
</protein>
<dbReference type="PRINTS" id="PR01171">
    <property type="entry name" value="BCTLIPOCALIN"/>
</dbReference>
<dbReference type="InterPro" id="IPR047202">
    <property type="entry name" value="Lipocalin_Blc-like_dom"/>
</dbReference>
<comment type="subunit">
    <text evidence="2">Homodimer.</text>
</comment>
<dbReference type="Gene3D" id="2.40.128.20">
    <property type="match status" value="1"/>
</dbReference>
<evidence type="ECO:0000313" key="4">
    <source>
        <dbReference type="EMBL" id="MFJ5446710.1"/>
    </source>
</evidence>
<feature type="signal peptide" evidence="2">
    <location>
        <begin position="1"/>
        <end position="20"/>
    </location>
</feature>
<evidence type="ECO:0000256" key="2">
    <source>
        <dbReference type="PIRNR" id="PIRNR036893"/>
    </source>
</evidence>
<name>A0ABW8GMW0_9PROT</name>
<gene>
    <name evidence="4" type="ORF">ACIKP9_10770</name>
</gene>
<dbReference type="SUPFAM" id="SSF50814">
    <property type="entry name" value="Lipocalins"/>
    <property type="match status" value="1"/>
</dbReference>
<accession>A0ABW8GMW0</accession>
<evidence type="ECO:0000256" key="1">
    <source>
        <dbReference type="ARBA" id="ARBA00006889"/>
    </source>
</evidence>
<evidence type="ECO:0000259" key="3">
    <source>
        <dbReference type="Pfam" id="PF08212"/>
    </source>
</evidence>
<dbReference type="InterPro" id="IPR002446">
    <property type="entry name" value="Lipocalin_bac"/>
</dbReference>
<comment type="similarity">
    <text evidence="1 2">Belongs to the calycin superfamily. Lipocalin family.</text>
</comment>
<proteinExistence type="inferred from homology"/>
<dbReference type="Proteomes" id="UP001617669">
    <property type="component" value="Unassembled WGS sequence"/>
</dbReference>
<organism evidence="4 5">
    <name type="scientific">Methylobacillus methanolivorans</name>
    <dbReference type="NCBI Taxonomy" id="1848927"/>
    <lineage>
        <taxon>Bacteria</taxon>
        <taxon>Pseudomonadati</taxon>
        <taxon>Pseudomonadota</taxon>
        <taxon>Betaproteobacteria</taxon>
        <taxon>Nitrosomonadales</taxon>
        <taxon>Methylophilaceae</taxon>
        <taxon>Methylobacillus</taxon>
    </lineage>
</organism>
<dbReference type="InterPro" id="IPR022271">
    <property type="entry name" value="Lipocalin_ApoD"/>
</dbReference>
<keyword evidence="2" id="KW-0998">Cell outer membrane</keyword>
<dbReference type="Pfam" id="PF08212">
    <property type="entry name" value="Lipocalin_2"/>
    <property type="match status" value="1"/>
</dbReference>
<dbReference type="RefSeq" id="WP_400882545.1">
    <property type="nucleotide sequence ID" value="NZ_JBIWXY010000002.1"/>
</dbReference>
<keyword evidence="2" id="KW-0446">Lipid-binding</keyword>
<dbReference type="PANTHER" id="PTHR10612:SF34">
    <property type="entry name" value="APOLIPOPROTEIN D"/>
    <property type="match status" value="1"/>
</dbReference>
<comment type="function">
    <text evidence="2">Involved in the storage or transport of lipids necessary for membrane maintenance under stressful conditions. Displays a binding preference for lysophospholipids.</text>
</comment>
<dbReference type="PIRSF" id="PIRSF036893">
    <property type="entry name" value="Lipocalin_ApoD"/>
    <property type="match status" value="1"/>
</dbReference>